<reference evidence="1 2" key="1">
    <citation type="submission" date="2018-11" db="EMBL/GenBank/DDBJ databases">
        <title>The Potential of Streptomyces as Biocontrol Agents against the Tomato grey mould, Botrytis cinerea (Gray mold) Frontiers in Microbiology.</title>
        <authorList>
            <person name="Li D."/>
        </authorList>
    </citation>
    <scope>NUCLEOTIDE SEQUENCE [LARGE SCALE GENOMIC DNA]</scope>
    <source>
        <strain evidence="1 2">NEAU-LD23</strain>
    </source>
</reference>
<name>A0A3M8X8P6_9ACTN</name>
<dbReference type="Proteomes" id="UP000275401">
    <property type="component" value="Unassembled WGS sequence"/>
</dbReference>
<accession>A0A3M8X8P6</accession>
<comment type="caution">
    <text evidence="1">The sequence shown here is derived from an EMBL/GenBank/DDBJ whole genome shotgun (WGS) entry which is preliminary data.</text>
</comment>
<organism evidence="1 2">
    <name type="scientific">Streptomyces botrytidirepellens</name>
    <dbReference type="NCBI Taxonomy" id="2486417"/>
    <lineage>
        <taxon>Bacteria</taxon>
        <taxon>Bacillati</taxon>
        <taxon>Actinomycetota</taxon>
        <taxon>Actinomycetes</taxon>
        <taxon>Kitasatosporales</taxon>
        <taxon>Streptomycetaceae</taxon>
        <taxon>Streptomyces</taxon>
    </lineage>
</organism>
<evidence type="ECO:0000313" key="1">
    <source>
        <dbReference type="EMBL" id="RNG38004.1"/>
    </source>
</evidence>
<proteinExistence type="predicted"/>
<gene>
    <name evidence="1" type="ORF">EEJ42_02160</name>
</gene>
<protein>
    <submittedName>
        <fullName evidence="1">Uncharacterized protein</fullName>
    </submittedName>
</protein>
<dbReference type="EMBL" id="RIBZ01000031">
    <property type="protein sequence ID" value="RNG38004.1"/>
    <property type="molecule type" value="Genomic_DNA"/>
</dbReference>
<keyword evidence="2" id="KW-1185">Reference proteome</keyword>
<dbReference type="AlphaFoldDB" id="A0A3M8X8P6"/>
<sequence>MDDSGEAPWLSQAATGQTAVFDQAECVDGYVVLRWTTSQGGVGLAHSLHDGNGSVRAVTSALHRKHGHRVADRYACVVLAQSAPQTAHPSVPQLVARDIVGEQGDGDQANQYDTTWQRLAAVLGHRPPYWFAALRDRDAITAWRPGAPPAVVPACHVTNPVAALAELAAEEPDGSPAARLCRHLARQIRSRDHAAVTRHISELHQNAAAGGDGAHLVLGAVPTELRREEDRELPEMVRRAGWLAITERRDHLAYRAADVAQRWGAGRDWHTGASATARPTVCPTAHEWAQRLVADDRIQAPTVLEKELLESFSDRRTEVLLQDPVTGVPALYRLGRPGTVYTYALQRLPTHAPLAALILSDTACWIRTEDGMLWFAPEQEGRAVGWGCSGTGCHTLAQLVDRLLDDICAPAMEQQALQPPRGLLDLLRDTPRAGSTTYTRARLIAARTG</sequence>
<evidence type="ECO:0000313" key="2">
    <source>
        <dbReference type="Proteomes" id="UP000275401"/>
    </source>
</evidence>